<dbReference type="PANTHER" id="PTHR42852">
    <property type="entry name" value="THIOL:DISULFIDE INTERCHANGE PROTEIN DSBE"/>
    <property type="match status" value="1"/>
</dbReference>
<comment type="subcellular location">
    <subcellularLocation>
        <location evidence="1">Cell envelope</location>
    </subcellularLocation>
</comment>
<evidence type="ECO:0000256" key="3">
    <source>
        <dbReference type="ARBA" id="ARBA00023284"/>
    </source>
</evidence>
<reference evidence="5 6" key="1">
    <citation type="submission" date="2020-08" db="EMBL/GenBank/DDBJ databases">
        <title>Genomic Encyclopedia of Type Strains, Phase IV (KMG-IV): sequencing the most valuable type-strain genomes for metagenomic binning, comparative biology and taxonomic classification.</title>
        <authorList>
            <person name="Goeker M."/>
        </authorList>
    </citation>
    <scope>NUCLEOTIDE SEQUENCE [LARGE SCALE GENOMIC DNA]</scope>
    <source>
        <strain evidence="5 6">DSM 15581</strain>
    </source>
</reference>
<dbReference type="AlphaFoldDB" id="A0AAW3TXI7"/>
<organism evidence="5 6">
    <name type="scientific">Sphingomonas aquatilis</name>
    <dbReference type="NCBI Taxonomy" id="93063"/>
    <lineage>
        <taxon>Bacteria</taxon>
        <taxon>Pseudomonadati</taxon>
        <taxon>Pseudomonadota</taxon>
        <taxon>Alphaproteobacteria</taxon>
        <taxon>Sphingomonadales</taxon>
        <taxon>Sphingomonadaceae</taxon>
        <taxon>Sphingomonas</taxon>
    </lineage>
</organism>
<dbReference type="Gene3D" id="3.40.30.10">
    <property type="entry name" value="Glutaredoxin"/>
    <property type="match status" value="1"/>
</dbReference>
<keyword evidence="5" id="KW-0413">Isomerase</keyword>
<dbReference type="PROSITE" id="PS00194">
    <property type="entry name" value="THIOREDOXIN_1"/>
    <property type="match status" value="1"/>
</dbReference>
<dbReference type="EMBL" id="JACIDB010000008">
    <property type="protein sequence ID" value="MBB3876805.1"/>
    <property type="molecule type" value="Genomic_DNA"/>
</dbReference>
<dbReference type="InterPro" id="IPR050553">
    <property type="entry name" value="Thioredoxin_ResA/DsbE_sf"/>
</dbReference>
<evidence type="ECO:0000256" key="2">
    <source>
        <dbReference type="ARBA" id="ARBA00022748"/>
    </source>
</evidence>
<accession>A0AAW3TXI7</accession>
<dbReference type="Proteomes" id="UP000528945">
    <property type="component" value="Unassembled WGS sequence"/>
</dbReference>
<dbReference type="GO" id="GO:0015036">
    <property type="term" value="F:disulfide oxidoreductase activity"/>
    <property type="evidence" value="ECO:0007669"/>
    <property type="project" value="UniProtKB-ARBA"/>
</dbReference>
<keyword evidence="3" id="KW-0676">Redox-active center</keyword>
<evidence type="ECO:0000256" key="1">
    <source>
        <dbReference type="ARBA" id="ARBA00004196"/>
    </source>
</evidence>
<dbReference type="InterPro" id="IPR013766">
    <property type="entry name" value="Thioredoxin_domain"/>
</dbReference>
<comment type="caution">
    <text evidence="5">The sequence shown here is derived from an EMBL/GenBank/DDBJ whole genome shotgun (WGS) entry which is preliminary data.</text>
</comment>
<evidence type="ECO:0000259" key="4">
    <source>
        <dbReference type="PROSITE" id="PS51352"/>
    </source>
</evidence>
<dbReference type="InterPro" id="IPR013740">
    <property type="entry name" value="Redoxin"/>
</dbReference>
<sequence>MAARTTSVYAATASIRAAGNTRDRFGSRNFAAGGVGVNMRFGTTLAWSLGLSLAIASPAAAQERAATNGRSITSLAGVPLKTRDGKPITLGSRIVSGKPTLISIWASWCPPCMVEAPYLNKMRKDLAGRYNFVYVNRRDGNPDPSQPADSIARFLARGGLSDSDYVVADVKAYQQIVAADLKDIPDGKVGIPRVYLFDSKGRQVYTSYGFEPSEAPALEARLKQAMAK</sequence>
<dbReference type="GO" id="GO:0030313">
    <property type="term" value="C:cell envelope"/>
    <property type="evidence" value="ECO:0007669"/>
    <property type="project" value="UniProtKB-SubCell"/>
</dbReference>
<keyword evidence="2" id="KW-0201">Cytochrome c-type biogenesis</keyword>
<keyword evidence="6" id="KW-1185">Reference proteome</keyword>
<dbReference type="InterPro" id="IPR036249">
    <property type="entry name" value="Thioredoxin-like_sf"/>
</dbReference>
<proteinExistence type="predicted"/>
<dbReference type="GO" id="GO:0017004">
    <property type="term" value="P:cytochrome complex assembly"/>
    <property type="evidence" value="ECO:0007669"/>
    <property type="project" value="UniProtKB-KW"/>
</dbReference>
<dbReference type="SUPFAM" id="SSF52833">
    <property type="entry name" value="Thioredoxin-like"/>
    <property type="match status" value="1"/>
</dbReference>
<gene>
    <name evidence="5" type="ORF">GGR47_003067</name>
</gene>
<name>A0AAW3TXI7_9SPHN</name>
<dbReference type="InterPro" id="IPR017937">
    <property type="entry name" value="Thioredoxin_CS"/>
</dbReference>
<evidence type="ECO:0000313" key="5">
    <source>
        <dbReference type="EMBL" id="MBB3876805.1"/>
    </source>
</evidence>
<protein>
    <submittedName>
        <fullName evidence="5">Thiol-disulfide isomerase/thioredoxin</fullName>
    </submittedName>
</protein>
<dbReference type="RefSeq" id="WP_244304950.1">
    <property type="nucleotide sequence ID" value="NZ_JACIDB010000008.1"/>
</dbReference>
<dbReference type="CDD" id="cd02966">
    <property type="entry name" value="TlpA_like_family"/>
    <property type="match status" value="1"/>
</dbReference>
<dbReference type="PROSITE" id="PS51352">
    <property type="entry name" value="THIOREDOXIN_2"/>
    <property type="match status" value="1"/>
</dbReference>
<dbReference type="GO" id="GO:0016853">
    <property type="term" value="F:isomerase activity"/>
    <property type="evidence" value="ECO:0007669"/>
    <property type="project" value="UniProtKB-KW"/>
</dbReference>
<dbReference type="PANTHER" id="PTHR42852:SF13">
    <property type="entry name" value="PROTEIN DIPZ"/>
    <property type="match status" value="1"/>
</dbReference>
<evidence type="ECO:0000313" key="6">
    <source>
        <dbReference type="Proteomes" id="UP000528945"/>
    </source>
</evidence>
<dbReference type="Pfam" id="PF08534">
    <property type="entry name" value="Redoxin"/>
    <property type="match status" value="1"/>
</dbReference>
<feature type="domain" description="Thioredoxin" evidence="4">
    <location>
        <begin position="53"/>
        <end position="227"/>
    </location>
</feature>